<sequence length="407" mass="43746">MAFTFIRINLVSLVILLCWFIAVDNTVAEVRNISATPAVANGAVYFPSWNGYLYAVNAFNGTLIWKQNVGELTGLPGTGTVVNVSVSRATPTVAGNLFYSRNLWTCGGDCRLTVDWRACLTRRLTGAAIWGGIPAINIARGIVYASTGNLYTAPPEVLRCPEAQNNQTRPSSPDQCIGPDVNFNSILAFDIGSGKIVWSKQLGGYDIFYFACLVPNNPDCPPGPNLDADFGEALMLLSIFVNGTIRNLVVAVQKIGFAWALDRDNGNIVWFKEAMKEEGHWGAATDGKRVYTNIANSNRESFTLAPSTQTTTAGPITLANGVLFSGSVAPNGPLYAMDAKTRTILWSFKTGATIYGGVSASYGCIYLGNGYTVAPGTFHPSWTPQTSLYASALHEVIVASAKTFIKF</sequence>
<feature type="signal peptide" evidence="1">
    <location>
        <begin position="1"/>
        <end position="28"/>
    </location>
</feature>
<evidence type="ECO:0000313" key="2">
    <source>
        <dbReference type="EMBL" id="CAK9170830.1"/>
    </source>
</evidence>
<dbReference type="SUPFAM" id="SSF50998">
    <property type="entry name" value="Quinoprotein alcohol dehydrogenase-like"/>
    <property type="match status" value="1"/>
</dbReference>
<proteinExistence type="predicted"/>
<accession>A0ABC8TTB0</accession>
<dbReference type="SMART" id="SM00564">
    <property type="entry name" value="PQQ"/>
    <property type="match status" value="3"/>
</dbReference>
<dbReference type="Gene3D" id="2.140.10.10">
    <property type="entry name" value="Quinoprotein alcohol dehydrogenase-like superfamily"/>
    <property type="match status" value="1"/>
</dbReference>
<evidence type="ECO:0000313" key="3">
    <source>
        <dbReference type="Proteomes" id="UP001642360"/>
    </source>
</evidence>
<protein>
    <submittedName>
        <fullName evidence="2">Uncharacterized protein</fullName>
    </submittedName>
</protein>
<comment type="caution">
    <text evidence="2">The sequence shown here is derived from an EMBL/GenBank/DDBJ whole genome shotgun (WGS) entry which is preliminary data.</text>
</comment>
<feature type="chain" id="PRO_5044824082" evidence="1">
    <location>
        <begin position="29"/>
        <end position="407"/>
    </location>
</feature>
<dbReference type="PANTHER" id="PTHR32303:SF18">
    <property type="entry name" value="POLYVINYLALCOHOL DEHYDROGENASE-LIKE"/>
    <property type="match status" value="1"/>
</dbReference>
<reference evidence="2 3" key="1">
    <citation type="submission" date="2024-02" db="EMBL/GenBank/DDBJ databases">
        <authorList>
            <person name="Vignale AGUSTIN F."/>
            <person name="Sosa J E."/>
            <person name="Modenutti C."/>
        </authorList>
    </citation>
    <scope>NUCLEOTIDE SEQUENCE [LARGE SCALE GENOMIC DNA]</scope>
</reference>
<dbReference type="Proteomes" id="UP001642360">
    <property type="component" value="Unassembled WGS sequence"/>
</dbReference>
<gene>
    <name evidence="2" type="ORF">ILEXP_LOCUS40341</name>
</gene>
<dbReference type="PANTHER" id="PTHR32303">
    <property type="entry name" value="QUINOPROTEIN ALCOHOL DEHYDROGENASE (CYTOCHROME C)"/>
    <property type="match status" value="1"/>
</dbReference>
<keyword evidence="3" id="KW-1185">Reference proteome</keyword>
<evidence type="ECO:0000256" key="1">
    <source>
        <dbReference type="SAM" id="SignalP"/>
    </source>
</evidence>
<organism evidence="2 3">
    <name type="scientific">Ilex paraguariensis</name>
    <name type="common">yerba mate</name>
    <dbReference type="NCBI Taxonomy" id="185542"/>
    <lineage>
        <taxon>Eukaryota</taxon>
        <taxon>Viridiplantae</taxon>
        <taxon>Streptophyta</taxon>
        <taxon>Embryophyta</taxon>
        <taxon>Tracheophyta</taxon>
        <taxon>Spermatophyta</taxon>
        <taxon>Magnoliopsida</taxon>
        <taxon>eudicotyledons</taxon>
        <taxon>Gunneridae</taxon>
        <taxon>Pentapetalae</taxon>
        <taxon>asterids</taxon>
        <taxon>campanulids</taxon>
        <taxon>Aquifoliales</taxon>
        <taxon>Aquifoliaceae</taxon>
        <taxon>Ilex</taxon>
    </lineage>
</organism>
<dbReference type="InterPro" id="IPR011047">
    <property type="entry name" value="Quinoprotein_ADH-like_sf"/>
</dbReference>
<dbReference type="InterPro" id="IPR018391">
    <property type="entry name" value="PQQ_b-propeller_rpt"/>
</dbReference>
<dbReference type="Gene3D" id="2.40.10.480">
    <property type="match status" value="1"/>
</dbReference>
<dbReference type="AlphaFoldDB" id="A0ABC8TTB0"/>
<dbReference type="Gene3D" id="2.130.10.10">
    <property type="entry name" value="YVTN repeat-like/Quinoprotein amine dehydrogenase"/>
    <property type="match status" value="1"/>
</dbReference>
<dbReference type="InterPro" id="IPR015943">
    <property type="entry name" value="WD40/YVTN_repeat-like_dom_sf"/>
</dbReference>
<name>A0ABC8TTB0_9AQUA</name>
<keyword evidence="1" id="KW-0732">Signal</keyword>
<dbReference type="EMBL" id="CAUOFW020005600">
    <property type="protein sequence ID" value="CAK9170830.1"/>
    <property type="molecule type" value="Genomic_DNA"/>
</dbReference>